<dbReference type="KEGG" id="pmt:PMT_2435"/>
<name>B9ERQ6_PROMM</name>
<reference evidence="1 2" key="1">
    <citation type="journal article" date="2003" name="Nature">
        <title>Genome divergence in two Prochlorococcus ecotypes reflects oceanic niche differentiation.</title>
        <authorList>
            <person name="Rocap G."/>
            <person name="Larimer F.W."/>
            <person name="Lamerdin J.E."/>
            <person name="Malfatti S."/>
            <person name="Chain P."/>
            <person name="Ahlgren N.A."/>
            <person name="Arellano A."/>
            <person name="Coleman M."/>
            <person name="Hauser L."/>
            <person name="Hess W.R."/>
            <person name="Johnson Z.I."/>
            <person name="Land M.L."/>
            <person name="Lindell D."/>
            <person name="Post A.F."/>
            <person name="Regala W."/>
            <person name="Shah M."/>
            <person name="Shaw S.L."/>
            <person name="Steglich C."/>
            <person name="Sullivan M.B."/>
            <person name="Ting C.S."/>
            <person name="Tolonen A."/>
            <person name="Webb E.A."/>
            <person name="Zinser E.R."/>
            <person name="Chisholm S.W."/>
        </authorList>
    </citation>
    <scope>NUCLEOTIDE SEQUENCE [LARGE SCALE GENOMIC DNA]</scope>
    <source>
        <strain evidence="2">MIT 9313</strain>
    </source>
</reference>
<accession>B9ERQ6</accession>
<gene>
    <name evidence="1" type="ordered locus">PMT_2435</name>
</gene>
<evidence type="ECO:0000313" key="1">
    <source>
        <dbReference type="EMBL" id="CAX31953.1"/>
    </source>
</evidence>
<dbReference type="EMBL" id="BX548175">
    <property type="protein sequence ID" value="CAX31953.1"/>
    <property type="molecule type" value="Genomic_DNA"/>
</dbReference>
<organism evidence="1 2">
    <name type="scientific">Prochlorococcus marinus (strain MIT 9313)</name>
    <dbReference type="NCBI Taxonomy" id="74547"/>
    <lineage>
        <taxon>Bacteria</taxon>
        <taxon>Bacillati</taxon>
        <taxon>Cyanobacteriota</taxon>
        <taxon>Cyanophyceae</taxon>
        <taxon>Synechococcales</taxon>
        <taxon>Prochlorococcaceae</taxon>
        <taxon>Prochlorococcus</taxon>
    </lineage>
</organism>
<dbReference type="Proteomes" id="UP000001423">
    <property type="component" value="Chromosome"/>
</dbReference>
<proteinExistence type="predicted"/>
<dbReference type="AlphaFoldDB" id="B9ERQ6"/>
<sequence length="31" mass="3375">MIMVANFFEINIGALCLIVSDDSIDFIGKAN</sequence>
<keyword evidence="2" id="KW-1185">Reference proteome</keyword>
<dbReference type="HOGENOM" id="CLU_3397957_0_0_3"/>
<evidence type="ECO:0000313" key="2">
    <source>
        <dbReference type="Proteomes" id="UP000001423"/>
    </source>
</evidence>
<protein>
    <submittedName>
        <fullName evidence="1">Uncharacterized protein</fullName>
    </submittedName>
</protein>